<sequence length="419" mass="48708">MVRMEEEQDTLTDTMGYVIQVTQIFERWNRMDYDSDQSTQFLFKNGILDLEEGIYGRAAYRFYVAILNDPRHPDSWLGLATALESMQSEDRQTVLARYALQDAPFLDDIIPLGVTAFSHNPRALSEWLQEVGRKPSIPKKDRQIIGELREDIQKPYQRMVEEEGSEALEMMGMLPLETVAEQEIVLDWLLDAPEEDIVKHVQSLLEDEDFQAEALDAAPFFTHPPMEKLLRRFCRNQNASAKLKTRALLALRWIGVEGNVKLNKFGDSFVVNLDDPLLDNQLPKRFYQVMDWASLWLASQKHMIEEDVLDRCAENLDLLEEEYEQQIEAVQLEAFDLDIAETILRCAFFHHYPQIPSIQSDVKAWAMAFLSIMQEGTEGSGDEWPYACQELHVTARMHKEWILKGTPDFYELFDEREEE</sequence>
<accession>A0A2T6BG11</accession>
<dbReference type="AlphaFoldDB" id="A0A2T6BG11"/>
<organism evidence="1 2">
    <name type="scientific">Melghirimyces profundicolus</name>
    <dbReference type="NCBI Taxonomy" id="1242148"/>
    <lineage>
        <taxon>Bacteria</taxon>
        <taxon>Bacillati</taxon>
        <taxon>Bacillota</taxon>
        <taxon>Bacilli</taxon>
        <taxon>Bacillales</taxon>
        <taxon>Thermoactinomycetaceae</taxon>
        <taxon>Melghirimyces</taxon>
    </lineage>
</organism>
<comment type="caution">
    <text evidence="1">The sequence shown here is derived from an EMBL/GenBank/DDBJ whole genome shotgun (WGS) entry which is preliminary data.</text>
</comment>
<reference evidence="1 2" key="1">
    <citation type="submission" date="2018-04" db="EMBL/GenBank/DDBJ databases">
        <title>Genomic Encyclopedia of Archaeal and Bacterial Type Strains, Phase II (KMG-II): from individual species to whole genera.</title>
        <authorList>
            <person name="Goeker M."/>
        </authorList>
    </citation>
    <scope>NUCLEOTIDE SEQUENCE [LARGE SCALE GENOMIC DNA]</scope>
    <source>
        <strain evidence="1 2">DSM 45787</strain>
    </source>
</reference>
<dbReference type="Proteomes" id="UP000244240">
    <property type="component" value="Unassembled WGS sequence"/>
</dbReference>
<proteinExistence type="predicted"/>
<gene>
    <name evidence="1" type="ORF">C8P63_12325</name>
</gene>
<dbReference type="OrthoDB" id="2510553at2"/>
<protein>
    <submittedName>
        <fullName evidence="1">Uncharacterized protein</fullName>
    </submittedName>
</protein>
<evidence type="ECO:0000313" key="2">
    <source>
        <dbReference type="Proteomes" id="UP000244240"/>
    </source>
</evidence>
<evidence type="ECO:0000313" key="1">
    <source>
        <dbReference type="EMBL" id="PTX55003.1"/>
    </source>
</evidence>
<keyword evidence="2" id="KW-1185">Reference proteome</keyword>
<name>A0A2T6BG11_9BACL</name>
<dbReference type="RefSeq" id="WP_108025406.1">
    <property type="nucleotide sequence ID" value="NZ_QBKR01000023.1"/>
</dbReference>
<dbReference type="EMBL" id="QBKR01000023">
    <property type="protein sequence ID" value="PTX55003.1"/>
    <property type="molecule type" value="Genomic_DNA"/>
</dbReference>